<proteinExistence type="predicted"/>
<sequence length="169" mass="17460">MPITRESYLSSLDSTQISELISALEQCGLVLAPATLPTTPGPILLAASNHQSHAPSTLSGGKATLSIADIATSLAVIPETNGKPLLQPNKPMVTRKASRGRLTGSQGQQGCPSTWYMVTVGNAITPSVVDVDGTVYLAHPSHVAASAHYANAMANDAVEIVLTDSDNDA</sequence>
<dbReference type="EMBL" id="JAUEPU010000023">
    <property type="protein sequence ID" value="KAK0493680.1"/>
    <property type="molecule type" value="Genomic_DNA"/>
</dbReference>
<dbReference type="AlphaFoldDB" id="A0AA39UUQ5"/>
<reference evidence="1" key="1">
    <citation type="submission" date="2023-06" db="EMBL/GenBank/DDBJ databases">
        <authorList>
            <consortium name="Lawrence Berkeley National Laboratory"/>
            <person name="Ahrendt S."/>
            <person name="Sahu N."/>
            <person name="Indic B."/>
            <person name="Wong-Bajracharya J."/>
            <person name="Merenyi Z."/>
            <person name="Ke H.-M."/>
            <person name="Monk M."/>
            <person name="Kocsube S."/>
            <person name="Drula E."/>
            <person name="Lipzen A."/>
            <person name="Balint B."/>
            <person name="Henrissat B."/>
            <person name="Andreopoulos B."/>
            <person name="Martin F.M."/>
            <person name="Harder C.B."/>
            <person name="Rigling D."/>
            <person name="Ford K.L."/>
            <person name="Foster G.D."/>
            <person name="Pangilinan J."/>
            <person name="Papanicolaou A."/>
            <person name="Barry K."/>
            <person name="LaButti K."/>
            <person name="Viragh M."/>
            <person name="Koriabine M."/>
            <person name="Yan M."/>
            <person name="Riley R."/>
            <person name="Champramary S."/>
            <person name="Plett K.L."/>
            <person name="Tsai I.J."/>
            <person name="Slot J."/>
            <person name="Sipos G."/>
            <person name="Plett J."/>
            <person name="Nagy L.G."/>
            <person name="Grigoriev I.V."/>
        </authorList>
    </citation>
    <scope>NUCLEOTIDE SEQUENCE</scope>
    <source>
        <strain evidence="1">HWK02</strain>
    </source>
</reference>
<accession>A0AA39UUQ5</accession>
<evidence type="ECO:0000313" key="1">
    <source>
        <dbReference type="EMBL" id="KAK0493680.1"/>
    </source>
</evidence>
<gene>
    <name evidence="1" type="ORF">EDD18DRAFT_1356137</name>
</gene>
<organism evidence="1 2">
    <name type="scientific">Armillaria luteobubalina</name>
    <dbReference type="NCBI Taxonomy" id="153913"/>
    <lineage>
        <taxon>Eukaryota</taxon>
        <taxon>Fungi</taxon>
        <taxon>Dikarya</taxon>
        <taxon>Basidiomycota</taxon>
        <taxon>Agaricomycotina</taxon>
        <taxon>Agaricomycetes</taxon>
        <taxon>Agaricomycetidae</taxon>
        <taxon>Agaricales</taxon>
        <taxon>Marasmiineae</taxon>
        <taxon>Physalacriaceae</taxon>
        <taxon>Armillaria</taxon>
    </lineage>
</organism>
<dbReference type="Proteomes" id="UP001175228">
    <property type="component" value="Unassembled WGS sequence"/>
</dbReference>
<keyword evidence="2" id="KW-1185">Reference proteome</keyword>
<comment type="caution">
    <text evidence="1">The sequence shown here is derived from an EMBL/GenBank/DDBJ whole genome shotgun (WGS) entry which is preliminary data.</text>
</comment>
<protein>
    <submittedName>
        <fullName evidence="1">Uncharacterized protein</fullName>
    </submittedName>
</protein>
<evidence type="ECO:0000313" key="2">
    <source>
        <dbReference type="Proteomes" id="UP001175228"/>
    </source>
</evidence>
<name>A0AA39UUQ5_9AGAR</name>